<dbReference type="PATRIC" id="fig|1618390.3.peg.174"/>
<dbReference type="SMART" id="SM00382">
    <property type="entry name" value="AAA"/>
    <property type="match status" value="1"/>
</dbReference>
<name>A0A0G1DAG7_9BACT</name>
<dbReference type="EMBL" id="LCFK01000005">
    <property type="protein sequence ID" value="KKS94682.1"/>
    <property type="molecule type" value="Genomic_DNA"/>
</dbReference>
<dbReference type="Proteomes" id="UP000033980">
    <property type="component" value="Unassembled WGS sequence"/>
</dbReference>
<dbReference type="InterPro" id="IPR017911">
    <property type="entry name" value="MacB-like_ATP-bd"/>
</dbReference>
<dbReference type="AlphaFoldDB" id="A0A0G1DAG7"/>
<dbReference type="CDD" id="cd03255">
    <property type="entry name" value="ABC_MJ0796_LolCDE_FtsE"/>
    <property type="match status" value="1"/>
</dbReference>
<dbReference type="InterPro" id="IPR003439">
    <property type="entry name" value="ABC_transporter-like_ATP-bd"/>
</dbReference>
<dbReference type="SUPFAM" id="SSF52540">
    <property type="entry name" value="P-loop containing nucleoside triphosphate hydrolases"/>
    <property type="match status" value="1"/>
</dbReference>
<sequence>MPNEYPIITASHLSKIYKTEAIETMALDDVSFKINKGEFVAIMGPSGSGKSTLMHILGALDQPTSGEYILDGKNVESLSDDDLADIRNKKIGFVFQAFNLLPRTTTLRNVMLPMAYAGVPKEQREELAIKYLTMVGLGDRLHHTTNQISGGQQQRVAIARAISLDPAIILADEPTGNIASVQAEEIMEIFKKINEKGHTIVMITHEPDIAEHAKRVITMRDGKIVGDIKNTKRITYFHSHK</sequence>
<keyword evidence="4" id="KW-0067">ATP-binding</keyword>
<keyword evidence="2" id="KW-0813">Transport</keyword>
<keyword evidence="3" id="KW-0547">Nucleotide-binding</keyword>
<evidence type="ECO:0000313" key="7">
    <source>
        <dbReference type="Proteomes" id="UP000033980"/>
    </source>
</evidence>
<dbReference type="PROSITE" id="PS00211">
    <property type="entry name" value="ABC_TRANSPORTER_1"/>
    <property type="match status" value="1"/>
</dbReference>
<evidence type="ECO:0000313" key="6">
    <source>
        <dbReference type="EMBL" id="KKS94682.1"/>
    </source>
</evidence>
<reference evidence="6 7" key="1">
    <citation type="journal article" date="2015" name="Nature">
        <title>rRNA introns, odd ribosomes, and small enigmatic genomes across a large radiation of phyla.</title>
        <authorList>
            <person name="Brown C.T."/>
            <person name="Hug L.A."/>
            <person name="Thomas B.C."/>
            <person name="Sharon I."/>
            <person name="Castelle C.J."/>
            <person name="Singh A."/>
            <person name="Wilkins M.J."/>
            <person name="Williams K.H."/>
            <person name="Banfield J.F."/>
        </authorList>
    </citation>
    <scope>NUCLEOTIDE SEQUENCE [LARGE SCALE GENOMIC DNA]</scope>
</reference>
<dbReference type="GO" id="GO:0005524">
    <property type="term" value="F:ATP binding"/>
    <property type="evidence" value="ECO:0007669"/>
    <property type="project" value="UniProtKB-KW"/>
</dbReference>
<dbReference type="InterPro" id="IPR003593">
    <property type="entry name" value="AAA+_ATPase"/>
</dbReference>
<organism evidence="6 7">
    <name type="scientific">Candidatus Collierbacteria bacterium GW2011_GWC2_43_12</name>
    <dbReference type="NCBI Taxonomy" id="1618390"/>
    <lineage>
        <taxon>Bacteria</taxon>
        <taxon>Candidatus Collieribacteriota</taxon>
    </lineage>
</organism>
<dbReference type="PANTHER" id="PTHR42798:SF6">
    <property type="entry name" value="CELL DIVISION ATP-BINDING PROTEIN FTSE"/>
    <property type="match status" value="1"/>
</dbReference>
<accession>A0A0G1DAG7</accession>
<dbReference type="Pfam" id="PF00005">
    <property type="entry name" value="ABC_tran"/>
    <property type="match status" value="1"/>
</dbReference>
<feature type="domain" description="ABC transporter" evidence="5">
    <location>
        <begin position="11"/>
        <end position="237"/>
    </location>
</feature>
<comment type="caution">
    <text evidence="6">The sequence shown here is derived from an EMBL/GenBank/DDBJ whole genome shotgun (WGS) entry which is preliminary data.</text>
</comment>
<evidence type="ECO:0000256" key="3">
    <source>
        <dbReference type="ARBA" id="ARBA00022741"/>
    </source>
</evidence>
<protein>
    <submittedName>
        <fullName evidence="6">Phosphonate-transporting ATPase</fullName>
    </submittedName>
</protein>
<gene>
    <name evidence="6" type="ORF">UV68_C0005G0014</name>
</gene>
<dbReference type="PANTHER" id="PTHR42798">
    <property type="entry name" value="LIPOPROTEIN-RELEASING SYSTEM ATP-BINDING PROTEIN LOLD"/>
    <property type="match status" value="1"/>
</dbReference>
<dbReference type="GO" id="GO:0098796">
    <property type="term" value="C:membrane protein complex"/>
    <property type="evidence" value="ECO:0007669"/>
    <property type="project" value="UniProtKB-ARBA"/>
</dbReference>
<dbReference type="InterPro" id="IPR017871">
    <property type="entry name" value="ABC_transporter-like_CS"/>
</dbReference>
<dbReference type="GO" id="GO:0016887">
    <property type="term" value="F:ATP hydrolysis activity"/>
    <property type="evidence" value="ECO:0007669"/>
    <property type="project" value="InterPro"/>
</dbReference>
<evidence type="ECO:0000256" key="2">
    <source>
        <dbReference type="ARBA" id="ARBA00022448"/>
    </source>
</evidence>
<dbReference type="PROSITE" id="PS50893">
    <property type="entry name" value="ABC_TRANSPORTER_2"/>
    <property type="match status" value="1"/>
</dbReference>
<dbReference type="InterPro" id="IPR027417">
    <property type="entry name" value="P-loop_NTPase"/>
</dbReference>
<dbReference type="Gene3D" id="3.40.50.300">
    <property type="entry name" value="P-loop containing nucleotide triphosphate hydrolases"/>
    <property type="match status" value="1"/>
</dbReference>
<comment type="similarity">
    <text evidence="1">Belongs to the ABC transporter superfamily.</text>
</comment>
<dbReference type="GO" id="GO:0022857">
    <property type="term" value="F:transmembrane transporter activity"/>
    <property type="evidence" value="ECO:0007669"/>
    <property type="project" value="UniProtKB-ARBA"/>
</dbReference>
<proteinExistence type="inferred from homology"/>
<evidence type="ECO:0000256" key="4">
    <source>
        <dbReference type="ARBA" id="ARBA00022840"/>
    </source>
</evidence>
<evidence type="ECO:0000256" key="1">
    <source>
        <dbReference type="ARBA" id="ARBA00005417"/>
    </source>
</evidence>
<evidence type="ECO:0000259" key="5">
    <source>
        <dbReference type="PROSITE" id="PS50893"/>
    </source>
</evidence>
<dbReference type="FunFam" id="3.40.50.300:FF:000032">
    <property type="entry name" value="Export ABC transporter ATP-binding protein"/>
    <property type="match status" value="1"/>
</dbReference>